<evidence type="ECO:0000313" key="1">
    <source>
        <dbReference type="EMBL" id="KAK0391529.1"/>
    </source>
</evidence>
<dbReference type="Proteomes" id="UP001175261">
    <property type="component" value="Unassembled WGS sequence"/>
</dbReference>
<dbReference type="AlphaFoldDB" id="A0AA39GQX1"/>
<gene>
    <name evidence="1" type="ORF">NLU13_1029</name>
</gene>
<name>A0AA39GQX1_SARSR</name>
<sequence length="475" mass="52367">MTVVEHGVHRSWKQVSETRWVQKYGFQDAFYGRILAEVGTPALFMVNCQVKFTFKSHTNDVEVVAQLRNAWKAMRLAYPILATVSQQDQRVYDAVTSYDELETWAQETFKVDPTLSGSDLWQQLVKTRLPTLYYLPKTSELSLQAEHSHLDGRGLLRFWNEFISFLVNPAPLVLGRELANLPGTSDDYLQVQEEFPGQGRDIALELLRSLDVSPPETAVSYPLKDPSTLTLAQPGFINGRARHKFPPKDAARIIAACRSHSISLTAAFHAAVGFATQDVQRQRGVEPGSKFAAFSNLDLRRYFQHDGHGSAPSAAKTLLGNFHTILPCVSHYGHGASFVDVAEELSASYRDDLAARPGLFSALRPMMEHVGDGFTAGPLLDTTPAISTGGNLDLVLRESYLGPAGAFTIDDLWAGDVVTGPWMDCFISIFQGGMTLSSVFNGVFYPEDEACNFLVSVGDHMLGGLGLEKRPHAKI</sequence>
<dbReference type="PANTHER" id="PTHR42034:SF1">
    <property type="entry name" value="CONDENSATION DOMAIN-CONTAINING PROTEIN"/>
    <property type="match status" value="1"/>
</dbReference>
<reference evidence="1" key="1">
    <citation type="submission" date="2022-10" db="EMBL/GenBank/DDBJ databases">
        <title>Determination and structural analysis of whole genome sequence of Sarocladium strictum F4-1.</title>
        <authorList>
            <person name="Hu L."/>
            <person name="Jiang Y."/>
        </authorList>
    </citation>
    <scope>NUCLEOTIDE SEQUENCE</scope>
    <source>
        <strain evidence="1">F4-1</strain>
    </source>
</reference>
<evidence type="ECO:0000313" key="2">
    <source>
        <dbReference type="Proteomes" id="UP001175261"/>
    </source>
</evidence>
<protein>
    <submittedName>
        <fullName evidence="1">Uncharacterized protein</fullName>
    </submittedName>
</protein>
<dbReference type="Gene3D" id="3.30.559.30">
    <property type="entry name" value="Nonribosomal peptide synthetase, condensation domain"/>
    <property type="match status" value="1"/>
</dbReference>
<dbReference type="EMBL" id="JAPDFR010000001">
    <property type="protein sequence ID" value="KAK0391529.1"/>
    <property type="molecule type" value="Genomic_DNA"/>
</dbReference>
<dbReference type="Gene3D" id="3.30.559.10">
    <property type="entry name" value="Chloramphenicol acetyltransferase-like domain"/>
    <property type="match status" value="1"/>
</dbReference>
<comment type="caution">
    <text evidence="1">The sequence shown here is derived from an EMBL/GenBank/DDBJ whole genome shotgun (WGS) entry which is preliminary data.</text>
</comment>
<proteinExistence type="predicted"/>
<keyword evidence="2" id="KW-1185">Reference proteome</keyword>
<accession>A0AA39GQX1</accession>
<dbReference type="PANTHER" id="PTHR42034">
    <property type="entry name" value="CHROMOSOME 7, WHOLE GENOME SHOTGUN SEQUENCE-RELATED"/>
    <property type="match status" value="1"/>
</dbReference>
<dbReference type="InterPro" id="IPR023213">
    <property type="entry name" value="CAT-like_dom_sf"/>
</dbReference>
<dbReference type="SUPFAM" id="SSF52777">
    <property type="entry name" value="CoA-dependent acyltransferases"/>
    <property type="match status" value="1"/>
</dbReference>
<organism evidence="1 2">
    <name type="scientific">Sarocladium strictum</name>
    <name type="common">Black bundle disease fungus</name>
    <name type="synonym">Acremonium strictum</name>
    <dbReference type="NCBI Taxonomy" id="5046"/>
    <lineage>
        <taxon>Eukaryota</taxon>
        <taxon>Fungi</taxon>
        <taxon>Dikarya</taxon>
        <taxon>Ascomycota</taxon>
        <taxon>Pezizomycotina</taxon>
        <taxon>Sordariomycetes</taxon>
        <taxon>Hypocreomycetidae</taxon>
        <taxon>Hypocreales</taxon>
        <taxon>Sarocladiaceae</taxon>
        <taxon>Sarocladium</taxon>
    </lineage>
</organism>